<protein>
    <submittedName>
        <fullName evidence="1">Uncharacterized protein</fullName>
    </submittedName>
</protein>
<dbReference type="EMBL" id="LAZR01004355">
    <property type="protein sequence ID" value="KKN09371.1"/>
    <property type="molecule type" value="Genomic_DNA"/>
</dbReference>
<dbReference type="AlphaFoldDB" id="A0A0F9Q841"/>
<proteinExistence type="predicted"/>
<organism evidence="1">
    <name type="scientific">marine sediment metagenome</name>
    <dbReference type="NCBI Taxonomy" id="412755"/>
    <lineage>
        <taxon>unclassified sequences</taxon>
        <taxon>metagenomes</taxon>
        <taxon>ecological metagenomes</taxon>
    </lineage>
</organism>
<gene>
    <name evidence="1" type="ORF">LCGC14_1047220</name>
</gene>
<evidence type="ECO:0000313" key="1">
    <source>
        <dbReference type="EMBL" id="KKN09371.1"/>
    </source>
</evidence>
<comment type="caution">
    <text evidence="1">The sequence shown here is derived from an EMBL/GenBank/DDBJ whole genome shotgun (WGS) entry which is preliminary data.</text>
</comment>
<sequence>MGDLDSPQTYGDEVGAMALAVQKKRSAEKTKAYTPLIKNYLKGGPSWVGISANLTPLVEKLQSETEEGWDETKGIFLGTSASLLATAAGQQAAKDLEYRAAKELLNELVKPDTAAILYQRKKIEKDGFIERMESYAYDETERSYLYKSLQPYPSIQEIIRYARYESSPDDPKPFALKKFDILDDDWKMWEWLSLQKPTTEQVQTMFRRGTWDNARAITELTKLGWKGDDREAMLELAHELPNAMLLMQGDIYQGIRYGDLKDNVTKAGIHPDYASKYIDGVLTKPNTADIIAHQLRFDPSLSGLDDELLKTGIHPDYLQLYKTLAYPIPPVADLITMAVREAFTPDIAARFGQYQDLPKQYVEAAQQKGLSKEWAERYWAAHWDLPSIQQGFAMLHRGIIGESDLNMLLRALDIMPFWRDKLMALSYKPLTRVDVRRMHQLGTLDESGVKKAYQDGGYNDYNAGRMTDFTIRYNRRVLSGFTPRDAVNAYINRLIESGECQNLLTQIGVKSSEIGNILNLASNKRAWKMKTERMDAISNLYRKGKYDYGQASSLLSGLGLGSDYVKTLLEQWDSKSEADKTATFTNAQTLKLFTAKLIDEPRAREELVLLGFNTERIDLLIKSVSI</sequence>
<reference evidence="1" key="1">
    <citation type="journal article" date="2015" name="Nature">
        <title>Complex archaea that bridge the gap between prokaryotes and eukaryotes.</title>
        <authorList>
            <person name="Spang A."/>
            <person name="Saw J.H."/>
            <person name="Jorgensen S.L."/>
            <person name="Zaremba-Niedzwiedzka K."/>
            <person name="Martijn J."/>
            <person name="Lind A.E."/>
            <person name="van Eijk R."/>
            <person name="Schleper C."/>
            <person name="Guy L."/>
            <person name="Ettema T.J."/>
        </authorList>
    </citation>
    <scope>NUCLEOTIDE SEQUENCE</scope>
</reference>
<name>A0A0F9Q841_9ZZZZ</name>
<accession>A0A0F9Q841</accession>